<dbReference type="AlphaFoldDB" id="A0A5C8Z5S9"/>
<sequence length="297" mass="31764">MVPPLMRLLHFNRTFVTEQGAHDRIREATLRPAAYGLPRSLRRDVRVDVVHDRGWPVYTLTPTAGPDGFDRLAGGVVYAHGGGWVNEIVRQQWHLAATVAAEAGVVVTVPIYPLIPHGTAGPTRDRVVELVRASTEEHGPTGVMGDSAGGQIVLSAALALRDEGLRLPLTLLVSPALDLTWSNPRIPVVQPTDPWLATPGGRVLAEAWRGDLPLTDPAVSPLFGDLTGLGPLTVFTGTRDVLNPDAHLLVEKARAAGVEAELHEAPGQLHVYPMLPTATGRAAARVLVGRVARALRP</sequence>
<dbReference type="InterPro" id="IPR013094">
    <property type="entry name" value="AB_hydrolase_3"/>
</dbReference>
<dbReference type="GO" id="GO:0016787">
    <property type="term" value="F:hydrolase activity"/>
    <property type="evidence" value="ECO:0007669"/>
    <property type="project" value="UniProtKB-KW"/>
</dbReference>
<dbReference type="PANTHER" id="PTHR48081">
    <property type="entry name" value="AB HYDROLASE SUPERFAMILY PROTEIN C4A8.06C"/>
    <property type="match status" value="1"/>
</dbReference>
<dbReference type="Proteomes" id="UP000321234">
    <property type="component" value="Unassembled WGS sequence"/>
</dbReference>
<gene>
    <name evidence="3" type="ORF">FMM08_17445</name>
</gene>
<evidence type="ECO:0000256" key="1">
    <source>
        <dbReference type="ARBA" id="ARBA00022801"/>
    </source>
</evidence>
<keyword evidence="4" id="KW-1185">Reference proteome</keyword>
<dbReference type="InterPro" id="IPR050300">
    <property type="entry name" value="GDXG_lipolytic_enzyme"/>
</dbReference>
<dbReference type="Pfam" id="PF07859">
    <property type="entry name" value="Abhydrolase_3"/>
    <property type="match status" value="1"/>
</dbReference>
<organism evidence="3 4">
    <name type="scientific">Quadrisphaera setariae</name>
    <dbReference type="NCBI Taxonomy" id="2593304"/>
    <lineage>
        <taxon>Bacteria</taxon>
        <taxon>Bacillati</taxon>
        <taxon>Actinomycetota</taxon>
        <taxon>Actinomycetes</taxon>
        <taxon>Kineosporiales</taxon>
        <taxon>Kineosporiaceae</taxon>
        <taxon>Quadrisphaera</taxon>
    </lineage>
</organism>
<name>A0A5C8Z5S9_9ACTN</name>
<dbReference type="EMBL" id="VKAC01000011">
    <property type="protein sequence ID" value="TXR52977.1"/>
    <property type="molecule type" value="Genomic_DNA"/>
</dbReference>
<dbReference type="PANTHER" id="PTHR48081:SF8">
    <property type="entry name" value="ALPHA_BETA HYDROLASE FOLD-3 DOMAIN-CONTAINING PROTEIN-RELATED"/>
    <property type="match status" value="1"/>
</dbReference>
<dbReference type="Gene3D" id="3.40.50.1820">
    <property type="entry name" value="alpha/beta hydrolase"/>
    <property type="match status" value="1"/>
</dbReference>
<proteinExistence type="predicted"/>
<protein>
    <submittedName>
        <fullName evidence="3">Alpha/beta hydrolase</fullName>
    </submittedName>
</protein>
<evidence type="ECO:0000313" key="3">
    <source>
        <dbReference type="EMBL" id="TXR52977.1"/>
    </source>
</evidence>
<evidence type="ECO:0000259" key="2">
    <source>
        <dbReference type="Pfam" id="PF07859"/>
    </source>
</evidence>
<keyword evidence="1 3" id="KW-0378">Hydrolase</keyword>
<feature type="domain" description="Alpha/beta hydrolase fold-3" evidence="2">
    <location>
        <begin position="76"/>
        <end position="272"/>
    </location>
</feature>
<accession>A0A5C8Z5S9</accession>
<dbReference type="InterPro" id="IPR029058">
    <property type="entry name" value="AB_hydrolase_fold"/>
</dbReference>
<reference evidence="3 4" key="1">
    <citation type="submission" date="2019-07" db="EMBL/GenBank/DDBJ databases">
        <title>Quadrisphaera sp. strain DD2A genome sequencing and assembly.</title>
        <authorList>
            <person name="Kim I."/>
        </authorList>
    </citation>
    <scope>NUCLEOTIDE SEQUENCE [LARGE SCALE GENOMIC DNA]</scope>
    <source>
        <strain evidence="3 4">DD2A</strain>
    </source>
</reference>
<comment type="caution">
    <text evidence="3">The sequence shown here is derived from an EMBL/GenBank/DDBJ whole genome shotgun (WGS) entry which is preliminary data.</text>
</comment>
<evidence type="ECO:0000313" key="4">
    <source>
        <dbReference type="Proteomes" id="UP000321234"/>
    </source>
</evidence>
<dbReference type="SUPFAM" id="SSF53474">
    <property type="entry name" value="alpha/beta-Hydrolases"/>
    <property type="match status" value="1"/>
</dbReference>
<dbReference type="OrthoDB" id="9803828at2"/>